<gene>
    <name evidence="7" type="ORF">ATL39_1651</name>
</gene>
<dbReference type="SUPFAM" id="SSF55804">
    <property type="entry name" value="Phoshotransferase/anion transport protein"/>
    <property type="match status" value="1"/>
</dbReference>
<accession>A0A419V4A7</accession>
<keyword evidence="1" id="KW-0813">Transport</keyword>
<dbReference type="PANTHER" id="PTHR47738">
    <property type="entry name" value="PTS SYSTEM FRUCTOSE-LIKE EIIA COMPONENT-RELATED"/>
    <property type="match status" value="1"/>
</dbReference>
<evidence type="ECO:0000256" key="4">
    <source>
        <dbReference type="ARBA" id="ARBA00022679"/>
    </source>
</evidence>
<evidence type="ECO:0000256" key="5">
    <source>
        <dbReference type="ARBA" id="ARBA00022683"/>
    </source>
</evidence>
<dbReference type="GO" id="GO:0008982">
    <property type="term" value="F:protein-N(PI)-phosphohistidine-sugar phosphotransferase activity"/>
    <property type="evidence" value="ECO:0007669"/>
    <property type="project" value="InterPro"/>
</dbReference>
<name>A0A419V4A7_9BACL</name>
<dbReference type="PROSITE" id="PS51094">
    <property type="entry name" value="PTS_EIIA_TYPE_2"/>
    <property type="match status" value="1"/>
</dbReference>
<evidence type="ECO:0000256" key="1">
    <source>
        <dbReference type="ARBA" id="ARBA00022448"/>
    </source>
</evidence>
<dbReference type="GO" id="GO:0016020">
    <property type="term" value="C:membrane"/>
    <property type="evidence" value="ECO:0007669"/>
    <property type="project" value="InterPro"/>
</dbReference>
<dbReference type="InterPro" id="IPR002178">
    <property type="entry name" value="PTS_EIIA_type-2_dom"/>
</dbReference>
<dbReference type="OrthoDB" id="95460at2"/>
<organism evidence="7 8">
    <name type="scientific">Sinobaca qinghaiensis</name>
    <dbReference type="NCBI Taxonomy" id="342944"/>
    <lineage>
        <taxon>Bacteria</taxon>
        <taxon>Bacillati</taxon>
        <taxon>Bacillota</taxon>
        <taxon>Bacilli</taxon>
        <taxon>Bacillales</taxon>
        <taxon>Sporolactobacillaceae</taxon>
        <taxon>Sinobaca</taxon>
    </lineage>
</organism>
<dbReference type="Gene3D" id="3.40.930.10">
    <property type="entry name" value="Mannitol-specific EII, Chain A"/>
    <property type="match status" value="1"/>
</dbReference>
<evidence type="ECO:0000256" key="3">
    <source>
        <dbReference type="ARBA" id="ARBA00022597"/>
    </source>
</evidence>
<dbReference type="AlphaFoldDB" id="A0A419V4A7"/>
<dbReference type="GO" id="GO:0009401">
    <property type="term" value="P:phosphoenolpyruvate-dependent sugar phosphotransferase system"/>
    <property type="evidence" value="ECO:0007669"/>
    <property type="project" value="UniProtKB-KW"/>
</dbReference>
<reference evidence="7 8" key="1">
    <citation type="submission" date="2018-09" db="EMBL/GenBank/DDBJ databases">
        <title>Genomic Encyclopedia of Archaeal and Bacterial Type Strains, Phase II (KMG-II): from individual species to whole genera.</title>
        <authorList>
            <person name="Goeker M."/>
        </authorList>
    </citation>
    <scope>NUCLEOTIDE SEQUENCE [LARGE SCALE GENOMIC DNA]</scope>
    <source>
        <strain evidence="7 8">DSM 17008</strain>
    </source>
</reference>
<dbReference type="InterPro" id="IPR016152">
    <property type="entry name" value="PTrfase/Anion_transptr"/>
</dbReference>
<dbReference type="PROSITE" id="PS00372">
    <property type="entry name" value="PTS_EIIA_TYPE_2_HIS"/>
    <property type="match status" value="1"/>
</dbReference>
<evidence type="ECO:0000256" key="2">
    <source>
        <dbReference type="ARBA" id="ARBA00022553"/>
    </source>
</evidence>
<evidence type="ECO:0000259" key="6">
    <source>
        <dbReference type="PROSITE" id="PS51094"/>
    </source>
</evidence>
<sequence length="162" mass="18309">MMQKEKLDLKELMNEHTINLHSRADSKMEVLKEMVSKLESIGSVSDASSFLKDVYAREKEGFTGIGSSIAIPHGKSESVIKNTIMIYRTNQPIEWETLDDLPVRVIILLAVKIEDQNNLHLKMLASIAGSLADEARCERITKVESKQKLIQILEQNEEGEDQ</sequence>
<keyword evidence="3" id="KW-0762">Sugar transport</keyword>
<keyword evidence="2" id="KW-0597">Phosphoprotein</keyword>
<dbReference type="InterPro" id="IPR004715">
    <property type="entry name" value="PTS_IIA_fruc"/>
</dbReference>
<comment type="caution">
    <text evidence="7">The sequence shown here is derived from an EMBL/GenBank/DDBJ whole genome shotgun (WGS) entry which is preliminary data.</text>
</comment>
<proteinExistence type="predicted"/>
<dbReference type="PANTHER" id="PTHR47738:SF2">
    <property type="entry name" value="PTS SYSTEM FRUCTOSE-LIKE EIIA COMPONENT"/>
    <property type="match status" value="1"/>
</dbReference>
<dbReference type="NCBIfam" id="TIGR00848">
    <property type="entry name" value="fruA"/>
    <property type="match status" value="1"/>
</dbReference>
<dbReference type="InterPro" id="IPR051541">
    <property type="entry name" value="PTS_SugarTrans_NitroReg"/>
</dbReference>
<evidence type="ECO:0000313" key="8">
    <source>
        <dbReference type="Proteomes" id="UP000285120"/>
    </source>
</evidence>
<feature type="domain" description="PTS EIIA type-2" evidence="6">
    <location>
        <begin position="11"/>
        <end position="156"/>
    </location>
</feature>
<dbReference type="RefSeq" id="WP_120192852.1">
    <property type="nucleotide sequence ID" value="NZ_RAPK01000008.1"/>
</dbReference>
<dbReference type="CDD" id="cd00211">
    <property type="entry name" value="PTS_IIA_fru"/>
    <property type="match status" value="1"/>
</dbReference>
<dbReference type="Proteomes" id="UP000285120">
    <property type="component" value="Unassembled WGS sequence"/>
</dbReference>
<dbReference type="EMBL" id="RAPK01000008">
    <property type="protein sequence ID" value="RKD73358.1"/>
    <property type="molecule type" value="Genomic_DNA"/>
</dbReference>
<evidence type="ECO:0000313" key="7">
    <source>
        <dbReference type="EMBL" id="RKD73358.1"/>
    </source>
</evidence>
<keyword evidence="4" id="KW-0808">Transferase</keyword>
<keyword evidence="8" id="KW-1185">Reference proteome</keyword>
<dbReference type="Pfam" id="PF00359">
    <property type="entry name" value="PTS_EIIA_2"/>
    <property type="match status" value="1"/>
</dbReference>
<protein>
    <submittedName>
        <fullName evidence="7">PTS system fructose-specific IIA component</fullName>
    </submittedName>
</protein>
<keyword evidence="5" id="KW-0598">Phosphotransferase system</keyword>